<name>A0A4R2LB11_9GAMM</name>
<dbReference type="OrthoDB" id="9769667at2"/>
<dbReference type="PROSITE" id="PS51318">
    <property type="entry name" value="TAT"/>
    <property type="match status" value="1"/>
</dbReference>
<dbReference type="RefSeq" id="WP_132539142.1">
    <property type="nucleotide sequence ID" value="NZ_SLWY01000004.1"/>
</dbReference>
<dbReference type="InterPro" id="IPR041722">
    <property type="entry name" value="TakP/all3028"/>
</dbReference>
<evidence type="ECO:0000256" key="2">
    <source>
        <dbReference type="PIRSR" id="PIRSR039026-1"/>
    </source>
</evidence>
<evidence type="ECO:0000256" key="3">
    <source>
        <dbReference type="PIRSR" id="PIRSR039026-2"/>
    </source>
</evidence>
<keyword evidence="3" id="KW-0479">Metal-binding</keyword>
<dbReference type="PIRSF" id="PIRSF039026">
    <property type="entry name" value="SiaP"/>
    <property type="match status" value="1"/>
</dbReference>
<feature type="signal peptide" evidence="4">
    <location>
        <begin position="1"/>
        <end position="33"/>
    </location>
</feature>
<feature type="binding site" evidence="2">
    <location>
        <position position="206"/>
    </location>
    <ligand>
        <name>substrate</name>
    </ligand>
</feature>
<dbReference type="NCBIfam" id="NF037995">
    <property type="entry name" value="TRAP_S1"/>
    <property type="match status" value="1"/>
</dbReference>
<dbReference type="Proteomes" id="UP000295765">
    <property type="component" value="Unassembled WGS sequence"/>
</dbReference>
<dbReference type="InterPro" id="IPR018389">
    <property type="entry name" value="DctP_fam"/>
</dbReference>
<evidence type="ECO:0000256" key="1">
    <source>
        <dbReference type="ARBA" id="ARBA00022729"/>
    </source>
</evidence>
<dbReference type="GO" id="GO:0046872">
    <property type="term" value="F:metal ion binding"/>
    <property type="evidence" value="ECO:0007669"/>
    <property type="project" value="UniProtKB-KW"/>
</dbReference>
<dbReference type="NCBIfam" id="TIGR01409">
    <property type="entry name" value="TAT_signal_seq"/>
    <property type="match status" value="1"/>
</dbReference>
<comment type="caution">
    <text evidence="5">The sequence shown here is derived from an EMBL/GenBank/DDBJ whole genome shotgun (WGS) entry which is preliminary data.</text>
</comment>
<dbReference type="GO" id="GO:0031317">
    <property type="term" value="C:tripartite ATP-independent periplasmic transporter complex"/>
    <property type="evidence" value="ECO:0007669"/>
    <property type="project" value="InterPro"/>
</dbReference>
<dbReference type="InterPro" id="IPR019546">
    <property type="entry name" value="TAT_signal_bac_arc"/>
</dbReference>
<reference evidence="5 6" key="1">
    <citation type="submission" date="2019-03" db="EMBL/GenBank/DDBJ databases">
        <title>Genomic Encyclopedia of Type Strains, Phase IV (KMG-IV): sequencing the most valuable type-strain genomes for metagenomic binning, comparative biology and taxonomic classification.</title>
        <authorList>
            <person name="Goeker M."/>
        </authorList>
    </citation>
    <scope>NUCLEOTIDE SEQUENCE [LARGE SCALE GENOMIC DNA]</scope>
    <source>
        <strain evidence="5 6">DSM 25287</strain>
    </source>
</reference>
<protein>
    <submittedName>
        <fullName evidence="5">Secreted protein</fullName>
    </submittedName>
</protein>
<evidence type="ECO:0000313" key="6">
    <source>
        <dbReference type="Proteomes" id="UP000295765"/>
    </source>
</evidence>
<feature type="binding site" evidence="2">
    <location>
        <position position="185"/>
    </location>
    <ligand>
        <name>substrate</name>
    </ligand>
</feature>
<evidence type="ECO:0000313" key="5">
    <source>
        <dbReference type="EMBL" id="TCO82670.1"/>
    </source>
</evidence>
<dbReference type="PANTHER" id="PTHR33376:SF5">
    <property type="entry name" value="EXTRACYTOPLASMIC SOLUTE RECEPTOR PROTEIN"/>
    <property type="match status" value="1"/>
</dbReference>
<gene>
    <name evidence="5" type="ORF">EV699_10462</name>
</gene>
<dbReference type="PANTHER" id="PTHR33376">
    <property type="match status" value="1"/>
</dbReference>
<feature type="binding site" evidence="3">
    <location>
        <position position="243"/>
    </location>
    <ligand>
        <name>substrate</name>
    </ligand>
</feature>
<dbReference type="EMBL" id="SLWY01000004">
    <property type="protein sequence ID" value="TCO82670.1"/>
    <property type="molecule type" value="Genomic_DNA"/>
</dbReference>
<organism evidence="5 6">
    <name type="scientific">Plasticicumulans lactativorans</name>
    <dbReference type="NCBI Taxonomy" id="1133106"/>
    <lineage>
        <taxon>Bacteria</taxon>
        <taxon>Pseudomonadati</taxon>
        <taxon>Pseudomonadota</taxon>
        <taxon>Gammaproteobacteria</taxon>
        <taxon>Candidatus Competibacteraceae</taxon>
        <taxon>Plasticicumulans</taxon>
    </lineage>
</organism>
<dbReference type="AlphaFoldDB" id="A0A4R2LB11"/>
<dbReference type="GO" id="GO:0015849">
    <property type="term" value="P:organic acid transport"/>
    <property type="evidence" value="ECO:0007669"/>
    <property type="project" value="InterPro"/>
</dbReference>
<feature type="chain" id="PRO_5021017576" evidence="4">
    <location>
        <begin position="34"/>
        <end position="393"/>
    </location>
</feature>
<dbReference type="Gene3D" id="3.40.190.170">
    <property type="entry name" value="Bacterial extracellular solute-binding protein, family 7"/>
    <property type="match status" value="1"/>
</dbReference>
<dbReference type="InterPro" id="IPR038404">
    <property type="entry name" value="TRAP_DctP_sf"/>
</dbReference>
<dbReference type="InterPro" id="IPR026289">
    <property type="entry name" value="SBP_TakP-like"/>
</dbReference>
<dbReference type="CDD" id="cd13682">
    <property type="entry name" value="PBP2_TRAP_alpha-ketoacid"/>
    <property type="match status" value="1"/>
</dbReference>
<dbReference type="Pfam" id="PF03480">
    <property type="entry name" value="DctP"/>
    <property type="match status" value="1"/>
</dbReference>
<dbReference type="GO" id="GO:0055085">
    <property type="term" value="P:transmembrane transport"/>
    <property type="evidence" value="ECO:0007669"/>
    <property type="project" value="InterPro"/>
</dbReference>
<feature type="binding site" evidence="3">
    <location>
        <position position="244"/>
    </location>
    <ligand>
        <name>Na(+)</name>
        <dbReference type="ChEBI" id="CHEBI:29101"/>
    </ligand>
</feature>
<proteinExistence type="predicted"/>
<evidence type="ECO:0000256" key="4">
    <source>
        <dbReference type="SAM" id="SignalP"/>
    </source>
</evidence>
<keyword evidence="6" id="KW-1185">Reference proteome</keyword>
<dbReference type="InterPro" id="IPR006311">
    <property type="entry name" value="TAT_signal"/>
</dbReference>
<sequence length="393" mass="42661">MERRDFLKTAGASIAAGATAAVLPQAFAQQAPAAPAAPAAGAAAPAAPAGAPAVVSSQPVIKWRLASSFPKSLDTIYGGGEVLAKRIAEITDGRFEIRVFAGGELVPAFGVLDAVQQNTVECCHTASYYFHGKNKAISLDCNIPFGLGNRQMNSWFAYGGGREVLREMFAAYNVVNFQGGNTGTQMGGWFRKELKSLEDVKGLKMRIPGFGAEIFSRLGAVPQSLPGGEIYPALERGAIDAAEWTVPYDDEKLGFYKVAKFYYYPGWWEPGPTLSFYVNKGQWESLPRAYQAAFEAAAAEANVNMMAAYDAKNPPALQRLVQNGAELRRYPDDVLKAAYETAQKIYEEESAANPVFKKVYESLKAFQQPSDLWMGSAEGTLANFMQAVRRAKR</sequence>
<dbReference type="Gene3D" id="3.40.190.10">
    <property type="entry name" value="Periplasmic binding protein-like II"/>
    <property type="match status" value="1"/>
</dbReference>
<keyword evidence="1 4" id="KW-0732">Signal</keyword>
<accession>A0A4R2LB11</accession>
<dbReference type="GO" id="GO:0043177">
    <property type="term" value="F:organic acid binding"/>
    <property type="evidence" value="ECO:0007669"/>
    <property type="project" value="InterPro"/>
</dbReference>
<feature type="binding site" evidence="3">
    <location>
        <position position="269"/>
    </location>
    <ligand>
        <name>substrate</name>
    </ligand>
</feature>